<evidence type="ECO:0000256" key="1">
    <source>
        <dbReference type="SAM" id="Phobius"/>
    </source>
</evidence>
<organism evidence="2 3">
    <name type="scientific">Caerostris extrusa</name>
    <name type="common">Bark spider</name>
    <name type="synonym">Caerostris bankana</name>
    <dbReference type="NCBI Taxonomy" id="172846"/>
    <lineage>
        <taxon>Eukaryota</taxon>
        <taxon>Metazoa</taxon>
        <taxon>Ecdysozoa</taxon>
        <taxon>Arthropoda</taxon>
        <taxon>Chelicerata</taxon>
        <taxon>Arachnida</taxon>
        <taxon>Araneae</taxon>
        <taxon>Araneomorphae</taxon>
        <taxon>Entelegynae</taxon>
        <taxon>Araneoidea</taxon>
        <taxon>Araneidae</taxon>
        <taxon>Caerostris</taxon>
    </lineage>
</organism>
<dbReference type="EMBL" id="BPLR01010459">
    <property type="protein sequence ID" value="GIY39398.1"/>
    <property type="molecule type" value="Genomic_DNA"/>
</dbReference>
<dbReference type="Proteomes" id="UP001054945">
    <property type="component" value="Unassembled WGS sequence"/>
</dbReference>
<dbReference type="AlphaFoldDB" id="A0AAV4SY66"/>
<name>A0AAV4SY66_CAEEX</name>
<proteinExistence type="predicted"/>
<protein>
    <submittedName>
        <fullName evidence="2">Uncharacterized protein</fullName>
    </submittedName>
</protein>
<evidence type="ECO:0000313" key="3">
    <source>
        <dbReference type="Proteomes" id="UP001054945"/>
    </source>
</evidence>
<feature type="transmembrane region" description="Helical" evidence="1">
    <location>
        <begin position="87"/>
        <end position="110"/>
    </location>
</feature>
<keyword evidence="1" id="KW-0472">Membrane</keyword>
<reference evidence="2 3" key="1">
    <citation type="submission" date="2021-06" db="EMBL/GenBank/DDBJ databases">
        <title>Caerostris extrusa draft genome.</title>
        <authorList>
            <person name="Kono N."/>
            <person name="Arakawa K."/>
        </authorList>
    </citation>
    <scope>NUCLEOTIDE SEQUENCE [LARGE SCALE GENOMIC DNA]</scope>
</reference>
<keyword evidence="3" id="KW-1185">Reference proteome</keyword>
<keyword evidence="1" id="KW-0812">Transmembrane</keyword>
<sequence>MVAVPQSERHFLTNYSESDARLISTTNNKSIDIIPKSDNAITSLSNSQPNKINHMESTRDEMNQHHLPLTEVRDPRKQNKFLQSFKIFLDPMFILISISRSVTLFFFFFIPTVIVDFCSR</sequence>
<accession>A0AAV4SY66</accession>
<evidence type="ECO:0000313" key="2">
    <source>
        <dbReference type="EMBL" id="GIY39398.1"/>
    </source>
</evidence>
<gene>
    <name evidence="2" type="ORF">CEXT_548911</name>
</gene>
<comment type="caution">
    <text evidence="2">The sequence shown here is derived from an EMBL/GenBank/DDBJ whole genome shotgun (WGS) entry which is preliminary data.</text>
</comment>
<keyword evidence="1" id="KW-1133">Transmembrane helix</keyword>